<evidence type="ECO:0000259" key="3">
    <source>
        <dbReference type="PROSITE" id="PS51186"/>
    </source>
</evidence>
<evidence type="ECO:0000313" key="5">
    <source>
        <dbReference type="Proteomes" id="UP000191133"/>
    </source>
</evidence>
<dbReference type="Proteomes" id="UP000191133">
    <property type="component" value="Unassembled WGS sequence"/>
</dbReference>
<dbReference type="EMBL" id="FWEU01000002">
    <property type="protein sequence ID" value="SLM23585.1"/>
    <property type="molecule type" value="Genomic_DNA"/>
</dbReference>
<dbReference type="CDD" id="cd04301">
    <property type="entry name" value="NAT_SF"/>
    <property type="match status" value="1"/>
</dbReference>
<dbReference type="PANTHER" id="PTHR43877">
    <property type="entry name" value="AMINOALKYLPHOSPHONATE N-ACETYLTRANSFERASE-RELATED-RELATED"/>
    <property type="match status" value="1"/>
</dbReference>
<gene>
    <name evidence="4" type="ORF">SAMN04488690_1279</name>
</gene>
<dbReference type="InterPro" id="IPR000182">
    <property type="entry name" value="GNAT_dom"/>
</dbReference>
<name>A0A1W1GWA1_9GAMM</name>
<evidence type="ECO:0000313" key="4">
    <source>
        <dbReference type="EMBL" id="SLM23585.1"/>
    </source>
</evidence>
<evidence type="ECO:0000256" key="2">
    <source>
        <dbReference type="ARBA" id="ARBA00023315"/>
    </source>
</evidence>
<sequence length="189" mass="20353">MIDNVEGWEQLDLHDAVKRLPTSGAWTRARNSAGAMDYVLQPVQPSQFAVVAGWLDSPEATLRWAGPGVPFPLPAEAFAAALALPSRPGWTLQDANGTCLGFGQYWQTTPGSTHLGRIIVSPQARGRGLGRVLMTALCAEAVRRTAAVQLTLKVYRDNLAAVALYRDLGFVASEDASTPELLFMACRTT</sequence>
<accession>A0A1W1GWA1</accession>
<proteinExistence type="predicted"/>
<dbReference type="InterPro" id="IPR050832">
    <property type="entry name" value="Bact_Acetyltransf"/>
</dbReference>
<organism evidence="4 5">
    <name type="scientific">Stenotrophomonas indicatrix</name>
    <dbReference type="NCBI Taxonomy" id="2045451"/>
    <lineage>
        <taxon>Bacteria</taxon>
        <taxon>Pseudomonadati</taxon>
        <taxon>Pseudomonadota</taxon>
        <taxon>Gammaproteobacteria</taxon>
        <taxon>Lysobacterales</taxon>
        <taxon>Lysobacteraceae</taxon>
        <taxon>Stenotrophomonas</taxon>
    </lineage>
</organism>
<dbReference type="AlphaFoldDB" id="A0A1W1GWA1"/>
<feature type="domain" description="N-acetyltransferase" evidence="3">
    <location>
        <begin position="38"/>
        <end position="189"/>
    </location>
</feature>
<dbReference type="Pfam" id="PF00583">
    <property type="entry name" value="Acetyltransf_1"/>
    <property type="match status" value="1"/>
</dbReference>
<protein>
    <submittedName>
        <fullName evidence="4">Acetyltransferase (GNAT) family protein</fullName>
    </submittedName>
</protein>
<evidence type="ECO:0000256" key="1">
    <source>
        <dbReference type="ARBA" id="ARBA00022679"/>
    </source>
</evidence>
<dbReference type="SUPFAM" id="SSF55729">
    <property type="entry name" value="Acyl-CoA N-acyltransferases (Nat)"/>
    <property type="match status" value="1"/>
</dbReference>
<dbReference type="Gene3D" id="3.40.630.30">
    <property type="match status" value="1"/>
</dbReference>
<keyword evidence="2" id="KW-0012">Acyltransferase</keyword>
<keyword evidence="1 4" id="KW-0808">Transferase</keyword>
<reference evidence="5" key="1">
    <citation type="submission" date="2016-10" db="EMBL/GenBank/DDBJ databases">
        <authorList>
            <person name="Varghese N."/>
        </authorList>
    </citation>
    <scope>NUCLEOTIDE SEQUENCE [LARGE SCALE GENOMIC DNA]</scope>
    <source>
        <strain evidence="5">92MFCol6.1</strain>
    </source>
</reference>
<dbReference type="GO" id="GO:0016747">
    <property type="term" value="F:acyltransferase activity, transferring groups other than amino-acyl groups"/>
    <property type="evidence" value="ECO:0007669"/>
    <property type="project" value="InterPro"/>
</dbReference>
<dbReference type="PROSITE" id="PS51186">
    <property type="entry name" value="GNAT"/>
    <property type="match status" value="1"/>
</dbReference>
<dbReference type="InterPro" id="IPR016181">
    <property type="entry name" value="Acyl_CoA_acyltransferase"/>
</dbReference>